<evidence type="ECO:0000313" key="9">
    <source>
        <dbReference type="Proteomes" id="UP000663131"/>
    </source>
</evidence>
<dbReference type="PANTHER" id="PTHR10314">
    <property type="entry name" value="CYSTATHIONINE BETA-SYNTHASE"/>
    <property type="match status" value="1"/>
</dbReference>
<keyword evidence="4" id="KW-0808">Transferase</keyword>
<dbReference type="FunFam" id="3.40.50.1100:FF:000016">
    <property type="entry name" value="Cysteine synthase A"/>
    <property type="match status" value="1"/>
</dbReference>
<dbReference type="SUPFAM" id="SSF53686">
    <property type="entry name" value="Tryptophan synthase beta subunit-like PLP-dependent enzymes"/>
    <property type="match status" value="1"/>
</dbReference>
<dbReference type="InterPro" id="IPR050214">
    <property type="entry name" value="Cys_Synth/Cystath_Beta-Synth"/>
</dbReference>
<dbReference type="EMBL" id="CP063135">
    <property type="protein sequence ID" value="QOU20126.1"/>
    <property type="molecule type" value="Genomic_DNA"/>
</dbReference>
<evidence type="ECO:0000259" key="7">
    <source>
        <dbReference type="Pfam" id="PF00291"/>
    </source>
</evidence>
<keyword evidence="6" id="KW-0198">Cysteine biosynthesis</keyword>
<dbReference type="KEGG" id="bbrx:BRETT_004777"/>
<protein>
    <recommendedName>
        <fullName evidence="7">Tryptophan synthase beta chain-like PALP domain-containing protein</fullName>
    </recommendedName>
</protein>
<accession>A0A871R4A5</accession>
<evidence type="ECO:0000256" key="4">
    <source>
        <dbReference type="ARBA" id="ARBA00022679"/>
    </source>
</evidence>
<reference evidence="8" key="2">
    <citation type="journal article" name="BMC Genomics">
        <title>New genome assemblies reveal patterns of domestication and adaptation across Brettanomyces (Dekkera) species.</title>
        <authorList>
            <person name="Roach M.J."/>
            <person name="Borneman A.R."/>
        </authorList>
    </citation>
    <scope>NUCLEOTIDE SEQUENCE</scope>
    <source>
        <strain evidence="8">UCD 2041</strain>
    </source>
</reference>
<evidence type="ECO:0000313" key="8">
    <source>
        <dbReference type="EMBL" id="QOU20126.1"/>
    </source>
</evidence>
<dbReference type="GO" id="GO:0016740">
    <property type="term" value="F:transferase activity"/>
    <property type="evidence" value="ECO:0007669"/>
    <property type="project" value="UniProtKB-KW"/>
</dbReference>
<dbReference type="GO" id="GO:0006535">
    <property type="term" value="P:cysteine biosynthetic process from serine"/>
    <property type="evidence" value="ECO:0007669"/>
    <property type="project" value="InterPro"/>
</dbReference>
<reference evidence="8" key="1">
    <citation type="submission" date="2020-10" db="EMBL/GenBank/DDBJ databases">
        <authorList>
            <person name="Palmer J.M."/>
        </authorList>
    </citation>
    <scope>NUCLEOTIDE SEQUENCE</scope>
    <source>
        <strain evidence="8">UCD 2041</strain>
    </source>
</reference>
<dbReference type="CDD" id="cd01561">
    <property type="entry name" value="CBS_like"/>
    <property type="match status" value="1"/>
</dbReference>
<dbReference type="PROSITE" id="PS00901">
    <property type="entry name" value="CYS_SYNTHASE"/>
    <property type="match status" value="1"/>
</dbReference>
<dbReference type="OrthoDB" id="10259545at2759"/>
<organism evidence="8 9">
    <name type="scientific">Dekkera bruxellensis</name>
    <name type="common">Brettanomyces custersii</name>
    <dbReference type="NCBI Taxonomy" id="5007"/>
    <lineage>
        <taxon>Eukaryota</taxon>
        <taxon>Fungi</taxon>
        <taxon>Dikarya</taxon>
        <taxon>Ascomycota</taxon>
        <taxon>Saccharomycotina</taxon>
        <taxon>Pichiomycetes</taxon>
        <taxon>Pichiales</taxon>
        <taxon>Pichiaceae</taxon>
        <taxon>Brettanomyces</taxon>
    </lineage>
</organism>
<evidence type="ECO:0000256" key="3">
    <source>
        <dbReference type="ARBA" id="ARBA00022605"/>
    </source>
</evidence>
<dbReference type="Gene3D" id="3.40.50.1100">
    <property type="match status" value="2"/>
</dbReference>
<dbReference type="InterPro" id="IPR036052">
    <property type="entry name" value="TrpB-like_PALP_sf"/>
</dbReference>
<comment type="similarity">
    <text evidence="2">Belongs to the cysteine synthase/cystathionine beta-synthase family.</text>
</comment>
<keyword evidence="3" id="KW-0028">Amino-acid biosynthesis</keyword>
<dbReference type="Proteomes" id="UP000663131">
    <property type="component" value="Chromosome 7"/>
</dbReference>
<evidence type="ECO:0000256" key="2">
    <source>
        <dbReference type="ARBA" id="ARBA00007103"/>
    </source>
</evidence>
<evidence type="ECO:0000256" key="6">
    <source>
        <dbReference type="ARBA" id="ARBA00023192"/>
    </source>
</evidence>
<dbReference type="AlphaFoldDB" id="A0A871R4A5"/>
<evidence type="ECO:0000256" key="1">
    <source>
        <dbReference type="ARBA" id="ARBA00001933"/>
    </source>
</evidence>
<dbReference type="Pfam" id="PF00291">
    <property type="entry name" value="PALP"/>
    <property type="match status" value="1"/>
</dbReference>
<feature type="domain" description="Tryptophan synthase beta chain-like PALP" evidence="7">
    <location>
        <begin position="50"/>
        <end position="365"/>
    </location>
</feature>
<dbReference type="InterPro" id="IPR001926">
    <property type="entry name" value="TrpB-like_PALP"/>
</dbReference>
<proteinExistence type="inferred from homology"/>
<dbReference type="GeneID" id="64576700"/>
<comment type="cofactor">
    <cofactor evidence="1">
        <name>pyridoxal 5'-phosphate</name>
        <dbReference type="ChEBI" id="CHEBI:597326"/>
    </cofactor>
</comment>
<sequence length="403" mass="43579">MPVMNSNMWKITTVTAVASGLVTTAVTLYTLHCLGYGKRSALPERKNSIAELIGNTPMVKVSSLSKLTGADIYAKLEMANPGGSAKDRTALAIIREFEADGKLVPGRGDVVFEGTSGSTGISFAMLCNSLGYTAHICVQSDASPEKIALLKSYGADVEKVKPASIVDPEQYVNAARNGAEKLTADPTTKAQGVFADQFENDVNWRIHFQTTGPEIWNQMRHKLDYFISGSGTGGTISGIARYLKSQDPNINVVLADPQGSGMYNRVKHGVMYDPVEKEGTRRRHQVDTIVEGIGLNRVTHNFLEGEDFIDDSQRVTDEQAIKMARFLNSNDGLFVGASSSINAVVAARVALKSKKGTQIVIIGCDSGARHLSKFWKEALKIPRDVSLEEIIDDAELASHIIGS</sequence>
<gene>
    <name evidence="8" type="ORF">BRETT_004777</name>
</gene>
<dbReference type="RefSeq" id="XP_041136619.1">
    <property type="nucleotide sequence ID" value="XM_041283267.1"/>
</dbReference>
<evidence type="ECO:0000256" key="5">
    <source>
        <dbReference type="ARBA" id="ARBA00022898"/>
    </source>
</evidence>
<dbReference type="InterPro" id="IPR001216">
    <property type="entry name" value="P-phosphate_BS"/>
</dbReference>
<name>A0A871R4A5_DEKBR</name>
<keyword evidence="5" id="KW-0663">Pyridoxal phosphate</keyword>